<name>X1DGL6_9ZZZZ</name>
<feature type="non-terminal residue" evidence="2">
    <location>
        <position position="123"/>
    </location>
</feature>
<dbReference type="Gene3D" id="3.90.550.10">
    <property type="entry name" value="Spore Coat Polysaccharide Biosynthesis Protein SpsA, Chain A"/>
    <property type="match status" value="1"/>
</dbReference>
<evidence type="ECO:0000259" key="1">
    <source>
        <dbReference type="Pfam" id="PF00535"/>
    </source>
</evidence>
<dbReference type="Pfam" id="PF00535">
    <property type="entry name" value="Glycos_transf_2"/>
    <property type="match status" value="1"/>
</dbReference>
<accession>X1DGL6</accession>
<dbReference type="AlphaFoldDB" id="X1DGL6"/>
<sequence>MDHKLLELWKLSAGKTLPEVLAGSSSQGTNEKVIKSAMSCLVQAGLLERTNSNIESQIIETVAKKVSIIIISHSSRNWLEVCLPAVRDQNYSPIEVIVVDNGPGDDSAWLKDAFPEVNYVRLA</sequence>
<protein>
    <recommendedName>
        <fullName evidence="1">Glycosyltransferase 2-like domain-containing protein</fullName>
    </recommendedName>
</protein>
<comment type="caution">
    <text evidence="2">The sequence shown here is derived from an EMBL/GenBank/DDBJ whole genome shotgun (WGS) entry which is preliminary data.</text>
</comment>
<dbReference type="SUPFAM" id="SSF53448">
    <property type="entry name" value="Nucleotide-diphospho-sugar transferases"/>
    <property type="match status" value="1"/>
</dbReference>
<proteinExistence type="predicted"/>
<gene>
    <name evidence="2" type="ORF">S01H4_46995</name>
</gene>
<feature type="domain" description="Glycosyltransferase 2-like" evidence="1">
    <location>
        <begin position="67"/>
        <end position="121"/>
    </location>
</feature>
<dbReference type="EMBL" id="BART01026326">
    <property type="protein sequence ID" value="GAG95556.1"/>
    <property type="molecule type" value="Genomic_DNA"/>
</dbReference>
<dbReference type="InterPro" id="IPR001173">
    <property type="entry name" value="Glyco_trans_2-like"/>
</dbReference>
<reference evidence="2" key="1">
    <citation type="journal article" date="2014" name="Front. Microbiol.">
        <title>High frequency of phylogenetically diverse reductive dehalogenase-homologous genes in deep subseafloor sedimentary metagenomes.</title>
        <authorList>
            <person name="Kawai M."/>
            <person name="Futagami T."/>
            <person name="Toyoda A."/>
            <person name="Takaki Y."/>
            <person name="Nishi S."/>
            <person name="Hori S."/>
            <person name="Arai W."/>
            <person name="Tsubouchi T."/>
            <person name="Morono Y."/>
            <person name="Uchiyama I."/>
            <person name="Ito T."/>
            <person name="Fujiyama A."/>
            <person name="Inagaki F."/>
            <person name="Takami H."/>
        </authorList>
    </citation>
    <scope>NUCLEOTIDE SEQUENCE</scope>
    <source>
        <strain evidence="2">Expedition CK06-06</strain>
    </source>
</reference>
<organism evidence="2">
    <name type="scientific">marine sediment metagenome</name>
    <dbReference type="NCBI Taxonomy" id="412755"/>
    <lineage>
        <taxon>unclassified sequences</taxon>
        <taxon>metagenomes</taxon>
        <taxon>ecological metagenomes</taxon>
    </lineage>
</organism>
<dbReference type="InterPro" id="IPR029044">
    <property type="entry name" value="Nucleotide-diphossugar_trans"/>
</dbReference>
<evidence type="ECO:0000313" key="2">
    <source>
        <dbReference type="EMBL" id="GAG95556.1"/>
    </source>
</evidence>